<dbReference type="Pfam" id="PF13424">
    <property type="entry name" value="TPR_12"/>
    <property type="match status" value="1"/>
</dbReference>
<organism evidence="4 5">
    <name type="scientific">Aquimarina hainanensis</name>
    <dbReference type="NCBI Taxonomy" id="1578017"/>
    <lineage>
        <taxon>Bacteria</taxon>
        <taxon>Pseudomonadati</taxon>
        <taxon>Bacteroidota</taxon>
        <taxon>Flavobacteriia</taxon>
        <taxon>Flavobacteriales</taxon>
        <taxon>Flavobacteriaceae</taxon>
        <taxon>Aquimarina</taxon>
    </lineage>
</organism>
<comment type="caution">
    <text evidence="4">The sequence shown here is derived from an EMBL/GenBank/DDBJ whole genome shotgun (WGS) entry which is preliminary data.</text>
</comment>
<dbReference type="PANTHER" id="PTHR34220:SF7">
    <property type="entry name" value="SENSOR HISTIDINE KINASE YPDA"/>
    <property type="match status" value="1"/>
</dbReference>
<dbReference type="RefSeq" id="WP_176030924.1">
    <property type="nucleotide sequence ID" value="NZ_JBHSJV010000001.1"/>
</dbReference>
<keyword evidence="2" id="KW-1133">Transmembrane helix</keyword>
<sequence>MEFSMSSKKLFFSVVCFLSVLTGYGQETTVIETEVATVLTKSQKFIPQKLDSALIYVEKAEKLATQSTDKNIHARIAIQKAGVYIYQRNLKEASAALAPYREDTSLDSILIGKVHQNMGSVFLSEGKKEKALEQYLQAIPFYEQQKDTLSLSKIYASIGSIQSMSKNNEGAIAYFTKALTYKNNNPMLRVQILSNLSLAHYNTKAYDEAITTSKKALVIAEKINHAGFLAIIYTNLCNFYKETKAYDTGITYGEKALALKTKLGQKSNLEYTYNNIGYCFLGKKDFQKAKHYFLKALSSAPPENQLYILNNLKDASNGLQEYKEALRYAEQYVQLSDSLQVAKEKTKIAEIVTRYESEKQAQQIEVLQTENELKSSRIQNQKIYVAGIILLTLLLISILILWNRNQKNKQLLKQLQLQQRLLQTQLNPHFLFHALQSIQNYIFKNKKEESVQYLASFSTVMRSVLESSEEDFIIMEKEVDVLSKYLHLQQLHYSFAYNIEVDERLQQDSVLIPTMFTEPFLENAVIHGIKNVKNGYINVRYALVNKNIEVTITDNGNGFQEGASDHNKLHKSMSSDIIQKRRENYQKIHNFPIEVRIKSDEKGSIISINFPLKEEIL</sequence>
<dbReference type="Proteomes" id="UP001597459">
    <property type="component" value="Unassembled WGS sequence"/>
</dbReference>
<feature type="repeat" description="TPR" evidence="1">
    <location>
        <begin position="112"/>
        <end position="145"/>
    </location>
</feature>
<evidence type="ECO:0000259" key="3">
    <source>
        <dbReference type="Pfam" id="PF06580"/>
    </source>
</evidence>
<evidence type="ECO:0000313" key="5">
    <source>
        <dbReference type="Proteomes" id="UP001597459"/>
    </source>
</evidence>
<dbReference type="SMART" id="SM00028">
    <property type="entry name" value="TPR"/>
    <property type="match status" value="5"/>
</dbReference>
<keyword evidence="2" id="KW-0812">Transmembrane</keyword>
<dbReference type="SUPFAM" id="SSF55874">
    <property type="entry name" value="ATPase domain of HSP90 chaperone/DNA topoisomerase II/histidine kinase"/>
    <property type="match status" value="1"/>
</dbReference>
<dbReference type="InterPro" id="IPR010559">
    <property type="entry name" value="Sig_transdc_His_kin_internal"/>
</dbReference>
<gene>
    <name evidence="4" type="ORF">ACFSTE_22235</name>
</gene>
<dbReference type="PROSITE" id="PS50005">
    <property type="entry name" value="TPR"/>
    <property type="match status" value="3"/>
</dbReference>
<dbReference type="Pfam" id="PF13181">
    <property type="entry name" value="TPR_8"/>
    <property type="match status" value="1"/>
</dbReference>
<dbReference type="InterPro" id="IPR011990">
    <property type="entry name" value="TPR-like_helical_dom_sf"/>
</dbReference>
<keyword evidence="5" id="KW-1185">Reference proteome</keyword>
<keyword evidence="2" id="KW-0472">Membrane</keyword>
<keyword evidence="1" id="KW-0802">TPR repeat</keyword>
<feature type="transmembrane region" description="Helical" evidence="2">
    <location>
        <begin position="383"/>
        <end position="402"/>
    </location>
</feature>
<reference evidence="5" key="1">
    <citation type="journal article" date="2019" name="Int. J. Syst. Evol. Microbiol.">
        <title>The Global Catalogue of Microorganisms (GCM) 10K type strain sequencing project: providing services to taxonomists for standard genome sequencing and annotation.</title>
        <authorList>
            <consortium name="The Broad Institute Genomics Platform"/>
            <consortium name="The Broad Institute Genome Sequencing Center for Infectious Disease"/>
            <person name="Wu L."/>
            <person name="Ma J."/>
        </authorList>
    </citation>
    <scope>NUCLEOTIDE SEQUENCE [LARGE SCALE GENOMIC DNA]</scope>
    <source>
        <strain evidence="5">KCTC 42423</strain>
    </source>
</reference>
<dbReference type="InterPro" id="IPR036890">
    <property type="entry name" value="HATPase_C_sf"/>
</dbReference>
<name>A0ABW5NH50_9FLAO</name>
<evidence type="ECO:0000256" key="1">
    <source>
        <dbReference type="PROSITE-ProRule" id="PRU00339"/>
    </source>
</evidence>
<protein>
    <submittedName>
        <fullName evidence="4">Tetratricopeptide repeat protein</fullName>
    </submittedName>
</protein>
<dbReference type="SUPFAM" id="SSF48452">
    <property type="entry name" value="TPR-like"/>
    <property type="match status" value="2"/>
</dbReference>
<dbReference type="Pfam" id="PF06580">
    <property type="entry name" value="His_kinase"/>
    <property type="match status" value="1"/>
</dbReference>
<feature type="domain" description="Signal transduction histidine kinase internal region" evidence="3">
    <location>
        <begin position="418"/>
        <end position="493"/>
    </location>
</feature>
<evidence type="ECO:0000313" key="4">
    <source>
        <dbReference type="EMBL" id="MFD2593573.1"/>
    </source>
</evidence>
<feature type="repeat" description="TPR" evidence="1">
    <location>
        <begin position="152"/>
        <end position="185"/>
    </location>
</feature>
<dbReference type="Gene3D" id="1.25.40.10">
    <property type="entry name" value="Tetratricopeptide repeat domain"/>
    <property type="match status" value="2"/>
</dbReference>
<dbReference type="EMBL" id="JBHULX010000048">
    <property type="protein sequence ID" value="MFD2593573.1"/>
    <property type="molecule type" value="Genomic_DNA"/>
</dbReference>
<dbReference type="InterPro" id="IPR019734">
    <property type="entry name" value="TPR_rpt"/>
</dbReference>
<proteinExistence type="predicted"/>
<dbReference type="PANTHER" id="PTHR34220">
    <property type="entry name" value="SENSOR HISTIDINE KINASE YPDA"/>
    <property type="match status" value="1"/>
</dbReference>
<evidence type="ECO:0000256" key="2">
    <source>
        <dbReference type="SAM" id="Phobius"/>
    </source>
</evidence>
<feature type="repeat" description="TPR" evidence="1">
    <location>
        <begin position="270"/>
        <end position="303"/>
    </location>
</feature>
<accession>A0ABW5NH50</accession>
<dbReference type="InterPro" id="IPR050640">
    <property type="entry name" value="Bact_2-comp_sensor_kinase"/>
</dbReference>
<dbReference type="Gene3D" id="3.30.565.10">
    <property type="entry name" value="Histidine kinase-like ATPase, C-terminal domain"/>
    <property type="match status" value="1"/>
</dbReference>